<dbReference type="Proteomes" id="UP000000657">
    <property type="component" value="Chromosome"/>
</dbReference>
<dbReference type="HOGENOM" id="CLU_2769841_0_0_11"/>
<accession>Q0RCU5</accession>
<feature type="region of interest" description="Disordered" evidence="1">
    <location>
        <begin position="1"/>
        <end position="25"/>
    </location>
</feature>
<keyword evidence="3" id="KW-1185">Reference proteome</keyword>
<sequence>MATVCVGGRRSPRRPALRRHRRAGAVRGNEATSLFGIDESDAKPSRRVTVAAALPRTRSDLRAVAPTAS</sequence>
<dbReference type="KEGG" id="fal:FRAAL6105"/>
<reference evidence="2 3" key="1">
    <citation type="journal article" date="2007" name="Genome Res.">
        <title>Genome characteristics of facultatively symbiotic Frankia sp. strains reflect host range and host plant biogeography.</title>
        <authorList>
            <person name="Normand P."/>
            <person name="Lapierre P."/>
            <person name="Tisa L.S."/>
            <person name="Gogarten J.P."/>
            <person name="Alloisio N."/>
            <person name="Bagnarol E."/>
            <person name="Bassi C.A."/>
            <person name="Berry A.M."/>
            <person name="Bickhart D.M."/>
            <person name="Choisne N."/>
            <person name="Couloux A."/>
            <person name="Cournoyer B."/>
            <person name="Cruveiller S."/>
            <person name="Daubin V."/>
            <person name="Demange N."/>
            <person name="Francino M.P."/>
            <person name="Goltsman E."/>
            <person name="Huang Y."/>
            <person name="Kopp O.R."/>
            <person name="Labarre L."/>
            <person name="Lapidus A."/>
            <person name="Lavire C."/>
            <person name="Marechal J."/>
            <person name="Martinez M."/>
            <person name="Mastronunzio J.E."/>
            <person name="Mullin B.C."/>
            <person name="Niemann J."/>
            <person name="Pujic P."/>
            <person name="Rawnsley T."/>
            <person name="Rouy Z."/>
            <person name="Schenowitz C."/>
            <person name="Sellstedt A."/>
            <person name="Tavares F."/>
            <person name="Tomkins J.P."/>
            <person name="Vallenet D."/>
            <person name="Valverde C."/>
            <person name="Wall L.G."/>
            <person name="Wang Y."/>
            <person name="Medigue C."/>
            <person name="Benson D.R."/>
        </authorList>
    </citation>
    <scope>NUCLEOTIDE SEQUENCE [LARGE SCALE GENOMIC DNA]</scope>
    <source>
        <strain evidence="3">DSM 45986 / CECT 9034 / ACN14a</strain>
    </source>
</reference>
<organism evidence="2 3">
    <name type="scientific">Frankia alni (strain DSM 45986 / CECT 9034 / ACN14a)</name>
    <dbReference type="NCBI Taxonomy" id="326424"/>
    <lineage>
        <taxon>Bacteria</taxon>
        <taxon>Bacillati</taxon>
        <taxon>Actinomycetota</taxon>
        <taxon>Actinomycetes</taxon>
        <taxon>Frankiales</taxon>
        <taxon>Frankiaceae</taxon>
        <taxon>Frankia</taxon>
    </lineage>
</organism>
<dbReference type="STRING" id="326424.FRAAL6105"/>
<evidence type="ECO:0000313" key="3">
    <source>
        <dbReference type="Proteomes" id="UP000000657"/>
    </source>
</evidence>
<name>Q0RCU5_FRAAA</name>
<evidence type="ECO:0000313" key="2">
    <source>
        <dbReference type="EMBL" id="CAJ64729.1"/>
    </source>
</evidence>
<dbReference type="EMBL" id="CT573213">
    <property type="protein sequence ID" value="CAJ64729.1"/>
    <property type="molecule type" value="Genomic_DNA"/>
</dbReference>
<gene>
    <name evidence="2" type="ordered locus">FRAAL6105</name>
</gene>
<dbReference type="AlphaFoldDB" id="Q0RCU5"/>
<protein>
    <submittedName>
        <fullName evidence="2">Uncharacterized protein</fullName>
    </submittedName>
</protein>
<proteinExistence type="predicted"/>
<feature type="compositionally biased region" description="Basic residues" evidence="1">
    <location>
        <begin position="10"/>
        <end position="24"/>
    </location>
</feature>
<evidence type="ECO:0000256" key="1">
    <source>
        <dbReference type="SAM" id="MobiDB-lite"/>
    </source>
</evidence>